<evidence type="ECO:0000256" key="3">
    <source>
        <dbReference type="PROSITE-ProRule" id="PRU10007"/>
    </source>
</evidence>
<dbReference type="FunFam" id="3.40.309.10:FF:000009">
    <property type="entry name" value="Aldehyde dehydrogenase A"/>
    <property type="match status" value="1"/>
</dbReference>
<dbReference type="InterPro" id="IPR016162">
    <property type="entry name" value="Ald_DH_N"/>
</dbReference>
<proteinExistence type="inferred from homology"/>
<feature type="domain" description="Aldehyde dehydrogenase" evidence="5">
    <location>
        <begin position="12"/>
        <end position="469"/>
    </location>
</feature>
<evidence type="ECO:0000256" key="1">
    <source>
        <dbReference type="ARBA" id="ARBA00009986"/>
    </source>
</evidence>
<dbReference type="Proteomes" id="UP000236642">
    <property type="component" value="Unassembled WGS sequence"/>
</dbReference>
<name>A0A2H5Y985_9CHLR</name>
<dbReference type="AlphaFoldDB" id="A0A2H5Y985"/>
<organism evidence="6 7">
    <name type="scientific">Candidatus Thermoflexus japonica</name>
    <dbReference type="NCBI Taxonomy" id="2035417"/>
    <lineage>
        <taxon>Bacteria</taxon>
        <taxon>Bacillati</taxon>
        <taxon>Chloroflexota</taxon>
        <taxon>Thermoflexia</taxon>
        <taxon>Thermoflexales</taxon>
        <taxon>Thermoflexaceae</taxon>
        <taxon>Thermoflexus</taxon>
    </lineage>
</organism>
<evidence type="ECO:0000259" key="5">
    <source>
        <dbReference type="Pfam" id="PF00171"/>
    </source>
</evidence>
<dbReference type="PANTHER" id="PTHR11699">
    <property type="entry name" value="ALDEHYDE DEHYDROGENASE-RELATED"/>
    <property type="match status" value="1"/>
</dbReference>
<dbReference type="EC" id="1.2.1.5" evidence="6"/>
<dbReference type="Gene3D" id="3.40.605.10">
    <property type="entry name" value="Aldehyde Dehydrogenase, Chain A, domain 1"/>
    <property type="match status" value="1"/>
</dbReference>
<gene>
    <name evidence="6" type="primary">aldHT_2</name>
    <name evidence="6" type="ORF">HRbin22_02278</name>
</gene>
<dbReference type="InterPro" id="IPR016163">
    <property type="entry name" value="Ald_DH_C"/>
</dbReference>
<evidence type="ECO:0000313" key="6">
    <source>
        <dbReference type="EMBL" id="GBD10015.1"/>
    </source>
</evidence>
<dbReference type="FunFam" id="3.40.605.10:FF:000007">
    <property type="entry name" value="NAD/NADP-dependent betaine aldehyde dehydrogenase"/>
    <property type="match status" value="1"/>
</dbReference>
<accession>A0A2H5Y985</accession>
<dbReference type="InterPro" id="IPR015590">
    <property type="entry name" value="Aldehyde_DH_dom"/>
</dbReference>
<comment type="caution">
    <text evidence="6">The sequence shown here is derived from an EMBL/GenBank/DDBJ whole genome shotgun (WGS) entry which is preliminary data.</text>
</comment>
<keyword evidence="2 4" id="KW-0560">Oxidoreductase</keyword>
<dbReference type="PROSITE" id="PS00687">
    <property type="entry name" value="ALDEHYDE_DEHYDR_GLU"/>
    <property type="match status" value="1"/>
</dbReference>
<dbReference type="GO" id="GO:0004030">
    <property type="term" value="F:aldehyde dehydrogenase [NAD(P)+] activity"/>
    <property type="evidence" value="ECO:0007669"/>
    <property type="project" value="UniProtKB-EC"/>
</dbReference>
<dbReference type="Pfam" id="PF00171">
    <property type="entry name" value="Aldedh"/>
    <property type="match status" value="1"/>
</dbReference>
<dbReference type="InterPro" id="IPR016161">
    <property type="entry name" value="Ald_DH/histidinol_DH"/>
</dbReference>
<dbReference type="InterPro" id="IPR016160">
    <property type="entry name" value="Ald_DH_CS_CYS"/>
</dbReference>
<reference evidence="7" key="1">
    <citation type="submission" date="2017-09" db="EMBL/GenBank/DDBJ databases">
        <title>Metaegenomics of thermophilic ammonia-oxidizing enrichment culture.</title>
        <authorList>
            <person name="Kato S."/>
            <person name="Suzuki K."/>
        </authorList>
    </citation>
    <scope>NUCLEOTIDE SEQUENCE [LARGE SCALE GENOMIC DNA]</scope>
</reference>
<evidence type="ECO:0000256" key="2">
    <source>
        <dbReference type="ARBA" id="ARBA00023002"/>
    </source>
</evidence>
<dbReference type="InterPro" id="IPR029510">
    <property type="entry name" value="Ald_DH_CS_GLU"/>
</dbReference>
<evidence type="ECO:0000313" key="7">
    <source>
        <dbReference type="Proteomes" id="UP000236642"/>
    </source>
</evidence>
<dbReference type="SUPFAM" id="SSF53720">
    <property type="entry name" value="ALDH-like"/>
    <property type="match status" value="1"/>
</dbReference>
<protein>
    <submittedName>
        <fullName evidence="6">Aldehyde dehydrogenase, thermostable</fullName>
        <ecNumber evidence="6">1.2.1.5</ecNumber>
    </submittedName>
</protein>
<evidence type="ECO:0000256" key="4">
    <source>
        <dbReference type="RuleBase" id="RU003345"/>
    </source>
</evidence>
<dbReference type="EMBL" id="BEHY01000092">
    <property type="protein sequence ID" value="GBD10015.1"/>
    <property type="molecule type" value="Genomic_DNA"/>
</dbReference>
<feature type="active site" evidence="3">
    <location>
        <position position="246"/>
    </location>
</feature>
<dbReference type="PROSITE" id="PS00070">
    <property type="entry name" value="ALDEHYDE_DEHYDR_CYS"/>
    <property type="match status" value="1"/>
</dbReference>
<sequence length="474" mass="51479">MAIGNFIAGRWRPAERTYSRKNPALPDQVVAEYPLSGRQEAMEAFRAAAAAFPAWRQVPIIERARILQRAARYLSEHLESIARDLAVEVGKPIFEARAEVRRAAEIFEYYAAWAWHPQGFLLASARPGTELRARRVPLGVVALITPWNFPIAIPAWKLAPALLLGNTVVLKPSTLGPCGAVHLVRALEAAGLPSGVLNLVIGPGTPFGQALREVEDLRAVSFTGSVDTGFQLKAALADRPVRLQLELGGKNPFVVWEDADLREAARLAAEGAFFYAGQKCTATSRVIVHRAVYSEFREAFLEAIGRLKIGDPLDEATRVGPLIDAAARENVQRWVKRGLEEGGRILIGGRPLDPGYLYEPTVLEGVPPTASIAQEEIFGPVVTLHPASDLEEAIAMANAVRYGLSASIATRRLDVAEAFLSGVEAGIVHVNQPTAGVEYQAPFGGVKQSGYGPKEQGWSALDFYSDWKTLVVRV</sequence>
<comment type="similarity">
    <text evidence="1 4">Belongs to the aldehyde dehydrogenase family.</text>
</comment>
<dbReference type="Gene3D" id="3.40.309.10">
    <property type="entry name" value="Aldehyde Dehydrogenase, Chain A, domain 2"/>
    <property type="match status" value="1"/>
</dbReference>